<comment type="function">
    <text evidence="9">Probable catalytic subunit of the gamma-secretase complex, an endoprotease complex that catalyzes the intramembrane cleavage of integral membrane proteins such as Notch receptors. Requires the other members of the gamma-secretase complex to have a protease activity.</text>
</comment>
<comment type="subunit">
    <text evidence="10">Homodimer. Component of the gamma-secretase complex, a complex composed of a presenilin homodimer, nicastrin, aph1 and pen2.</text>
</comment>
<feature type="transmembrane region" description="Helical" evidence="11">
    <location>
        <begin position="182"/>
        <end position="199"/>
    </location>
</feature>
<feature type="compositionally biased region" description="Low complexity" evidence="12">
    <location>
        <begin position="374"/>
        <end position="388"/>
    </location>
</feature>
<feature type="compositionally biased region" description="Polar residues" evidence="12">
    <location>
        <begin position="389"/>
        <end position="400"/>
    </location>
</feature>
<feature type="transmembrane region" description="Helical" evidence="11">
    <location>
        <begin position="205"/>
        <end position="229"/>
    </location>
</feature>
<name>A0ABD3MYN1_9STRA</name>
<dbReference type="Proteomes" id="UP001530400">
    <property type="component" value="Unassembled WGS sequence"/>
</dbReference>
<comment type="function">
    <text evidence="11">Probable subunit of the gamma-secretase complex, an endoprotease complex that catalyzes the intramembrane cleavage of integral membrane proteins such as Notch receptors.</text>
</comment>
<evidence type="ECO:0000313" key="14">
    <source>
        <dbReference type="Proteomes" id="UP001530400"/>
    </source>
</evidence>
<feature type="region of interest" description="Disordered" evidence="12">
    <location>
        <begin position="348"/>
        <end position="407"/>
    </location>
</feature>
<accession>A0ABD3MYN1</accession>
<dbReference type="FunFam" id="1.10.472.100:FF:000003">
    <property type="entry name" value="Presenilin"/>
    <property type="match status" value="1"/>
</dbReference>
<feature type="transmembrane region" description="Helical" evidence="11">
    <location>
        <begin position="126"/>
        <end position="146"/>
    </location>
</feature>
<dbReference type="GO" id="GO:0070765">
    <property type="term" value="C:gamma-secretase complex"/>
    <property type="evidence" value="ECO:0007669"/>
    <property type="project" value="UniProtKB-ARBA"/>
</dbReference>
<keyword evidence="4 11" id="KW-0256">Endoplasmic reticulum</keyword>
<evidence type="ECO:0000256" key="2">
    <source>
        <dbReference type="ARBA" id="ARBA00022692"/>
    </source>
</evidence>
<proteinExistence type="inferred from homology"/>
<organism evidence="13 14">
    <name type="scientific">Cyclotella atomus</name>
    <dbReference type="NCBI Taxonomy" id="382360"/>
    <lineage>
        <taxon>Eukaryota</taxon>
        <taxon>Sar</taxon>
        <taxon>Stramenopiles</taxon>
        <taxon>Ochrophyta</taxon>
        <taxon>Bacillariophyta</taxon>
        <taxon>Coscinodiscophyceae</taxon>
        <taxon>Thalassiosirophycidae</taxon>
        <taxon>Stephanodiscales</taxon>
        <taxon>Stephanodiscaceae</taxon>
        <taxon>Cyclotella</taxon>
    </lineage>
</organism>
<dbReference type="InterPro" id="IPR042524">
    <property type="entry name" value="Presenilin_C"/>
</dbReference>
<feature type="transmembrane region" description="Helical" evidence="11">
    <location>
        <begin position="572"/>
        <end position="591"/>
    </location>
</feature>
<dbReference type="InterPro" id="IPR006639">
    <property type="entry name" value="Preselin/SPP"/>
</dbReference>
<evidence type="ECO:0000256" key="6">
    <source>
        <dbReference type="ARBA" id="ARBA00022989"/>
    </source>
</evidence>
<dbReference type="PANTHER" id="PTHR10202:SF13">
    <property type="entry name" value="PRESENILIN HOMOLOG"/>
    <property type="match status" value="1"/>
</dbReference>
<evidence type="ECO:0000256" key="7">
    <source>
        <dbReference type="ARBA" id="ARBA00023034"/>
    </source>
</evidence>
<dbReference type="GO" id="GO:0006508">
    <property type="term" value="P:proteolysis"/>
    <property type="evidence" value="ECO:0007669"/>
    <property type="project" value="UniProtKB-KW"/>
</dbReference>
<dbReference type="EC" id="3.4.23.-" evidence="11"/>
<dbReference type="EMBL" id="JALLPJ020001338">
    <property type="protein sequence ID" value="KAL3769006.1"/>
    <property type="molecule type" value="Genomic_DNA"/>
</dbReference>
<keyword evidence="11" id="KW-0645">Protease</keyword>
<keyword evidence="5 11" id="KW-0914">Notch signaling pathway</keyword>
<keyword evidence="8 11" id="KW-0472">Membrane</keyword>
<feature type="transmembrane region" description="Helical" evidence="11">
    <location>
        <begin position="93"/>
        <end position="114"/>
    </location>
</feature>
<evidence type="ECO:0000256" key="10">
    <source>
        <dbReference type="ARBA" id="ARBA00066080"/>
    </source>
</evidence>
<comment type="subcellular location">
    <subcellularLocation>
        <location evidence="11">Endoplasmic reticulum membrane</location>
        <topology evidence="11">Multi-pass membrane protein</topology>
    </subcellularLocation>
    <subcellularLocation>
        <location evidence="11">Golgi apparatus membrane</location>
        <topology evidence="11">Multi-pass membrane protein</topology>
    </subcellularLocation>
</comment>
<keyword evidence="3 11" id="KW-0378">Hydrolase</keyword>
<dbReference type="GO" id="GO:0007219">
    <property type="term" value="P:Notch signaling pathway"/>
    <property type="evidence" value="ECO:0007669"/>
    <property type="project" value="UniProtKB-KW"/>
</dbReference>
<evidence type="ECO:0000256" key="12">
    <source>
        <dbReference type="SAM" id="MobiDB-lite"/>
    </source>
</evidence>
<dbReference type="PRINTS" id="PR01072">
    <property type="entry name" value="PRESENILIN"/>
</dbReference>
<evidence type="ECO:0000256" key="1">
    <source>
        <dbReference type="ARBA" id="ARBA00008604"/>
    </source>
</evidence>
<feature type="transmembrane region" description="Helical" evidence="11">
    <location>
        <begin position="158"/>
        <end position="175"/>
    </location>
</feature>
<evidence type="ECO:0000256" key="8">
    <source>
        <dbReference type="ARBA" id="ARBA00023136"/>
    </source>
</evidence>
<dbReference type="InterPro" id="IPR001108">
    <property type="entry name" value="Peptidase_A22A"/>
</dbReference>
<keyword evidence="2 11" id="KW-0812">Transmembrane</keyword>
<feature type="transmembrane region" description="Helical" evidence="11">
    <location>
        <begin position="542"/>
        <end position="566"/>
    </location>
</feature>
<dbReference type="GO" id="GO:0000139">
    <property type="term" value="C:Golgi membrane"/>
    <property type="evidence" value="ECO:0007669"/>
    <property type="project" value="UniProtKB-SubCell"/>
</dbReference>
<dbReference type="PANTHER" id="PTHR10202">
    <property type="entry name" value="PRESENILIN"/>
    <property type="match status" value="1"/>
</dbReference>
<feature type="region of interest" description="Disordered" evidence="12">
    <location>
        <begin position="1"/>
        <end position="20"/>
    </location>
</feature>
<dbReference type="Gene3D" id="1.10.472.100">
    <property type="entry name" value="Presenilin"/>
    <property type="match status" value="1"/>
</dbReference>
<comment type="similarity">
    <text evidence="1 11">Belongs to the peptidase A22A family.</text>
</comment>
<reference evidence="13 14" key="1">
    <citation type="submission" date="2024-10" db="EMBL/GenBank/DDBJ databases">
        <title>Updated reference genomes for cyclostephanoid diatoms.</title>
        <authorList>
            <person name="Roberts W.R."/>
            <person name="Alverson A.J."/>
        </authorList>
    </citation>
    <scope>NUCLEOTIDE SEQUENCE [LARGE SCALE GENOMIC DNA]</scope>
    <source>
        <strain evidence="13 14">AJA010-31</strain>
    </source>
</reference>
<evidence type="ECO:0000256" key="11">
    <source>
        <dbReference type="RuleBase" id="RU361148"/>
    </source>
</evidence>
<dbReference type="AlphaFoldDB" id="A0ABD3MYN1"/>
<keyword evidence="6 11" id="KW-1133">Transmembrane helix</keyword>
<evidence type="ECO:0000256" key="3">
    <source>
        <dbReference type="ARBA" id="ARBA00022801"/>
    </source>
</evidence>
<evidence type="ECO:0000256" key="9">
    <source>
        <dbReference type="ARBA" id="ARBA00053367"/>
    </source>
</evidence>
<dbReference type="GO" id="GO:0044351">
    <property type="term" value="P:macropinocytosis"/>
    <property type="evidence" value="ECO:0007669"/>
    <property type="project" value="UniProtKB-ARBA"/>
</dbReference>
<evidence type="ECO:0000313" key="13">
    <source>
        <dbReference type="EMBL" id="KAL3769006.1"/>
    </source>
</evidence>
<keyword evidence="14" id="KW-1185">Reference proteome</keyword>
<dbReference type="Pfam" id="PF01080">
    <property type="entry name" value="Presenilin"/>
    <property type="match status" value="1"/>
</dbReference>
<gene>
    <name evidence="13" type="ORF">ACHAWO_006772</name>
</gene>
<feature type="compositionally biased region" description="Polar residues" evidence="12">
    <location>
        <begin position="268"/>
        <end position="283"/>
    </location>
</feature>
<comment type="domain">
    <text evidence="11">The PAL motif is required for normal active site conformation.</text>
</comment>
<comment type="caution">
    <text evidence="13">The sequence shown here is derived from an EMBL/GenBank/DDBJ whole genome shotgun (WGS) entry which is preliminary data.</text>
</comment>
<evidence type="ECO:0000256" key="4">
    <source>
        <dbReference type="ARBA" id="ARBA00022824"/>
    </source>
</evidence>
<protein>
    <recommendedName>
        <fullName evidence="11">Presenilin</fullName>
        <ecNumber evidence="11">3.4.23.-</ecNumber>
    </recommendedName>
</protein>
<keyword evidence="7 11" id="KW-0333">Golgi apparatus</keyword>
<dbReference type="GO" id="GO:0004190">
    <property type="term" value="F:aspartic-type endopeptidase activity"/>
    <property type="evidence" value="ECO:0007669"/>
    <property type="project" value="UniProtKB-UniRule"/>
</dbReference>
<dbReference type="GO" id="GO:0005789">
    <property type="term" value="C:endoplasmic reticulum membrane"/>
    <property type="evidence" value="ECO:0007669"/>
    <property type="project" value="UniProtKB-SubCell"/>
</dbReference>
<dbReference type="SMART" id="SM00730">
    <property type="entry name" value="PSN"/>
    <property type="match status" value="1"/>
</dbReference>
<sequence>MSPSQNNAGNAESPCENQQDNESSMSLEELIYGASSFHAIVKPVSLTMLLSSLAVIYINTDESKAIGEEALGMYQAFDISDDASSATSLGLSLINALIIVTVIGAMTFVIVLLYKYRCMICLMGYMILATTVLLMFLGGNMFTVAINKYQLEIDKISYWFTMYNFSVVGTLAIFYQKGMPTIVNQGYLIANSTIVAWQLSYFNDWMAWSLLIMLALYDLFAVLSPCGPLKALVNLMSKKDAPPMPGLLYEAELPRNATRPGQKKKMNNVVTTETEGSNSNGNTHAEENRSQLPDVDRNSAESIDADVDTSDSEARANDQDISLTILHHEEISTEVTSASALEATMVDESRSLPETNANTDEDALVRQKNKRNNPPSAADSSPSTGSDSQQEITNVSQQSEPAARQHDKMAISTVVPLAIAKVYKLPITLPSETTDTSIDTSHSRAYLEQELSAHQLQIRVNVQFPPGGGRIETTFTKKNEPRFLVYDRNGELKRTLLVTEEGKVMEQRVKEIDEKGSNNIKLGLGDFIFYSVLVSKAAENGFAAFVACFLAILTGLGGTLVLLAVYHHALPALPISIFLAVAFFVLTIYCMEPWIEMMWQTPFYV</sequence>
<feature type="compositionally biased region" description="Basic and acidic residues" evidence="12">
    <location>
        <begin position="284"/>
        <end position="299"/>
    </location>
</feature>
<feature type="region of interest" description="Disordered" evidence="12">
    <location>
        <begin position="253"/>
        <end position="316"/>
    </location>
</feature>
<evidence type="ECO:0000256" key="5">
    <source>
        <dbReference type="ARBA" id="ARBA00022976"/>
    </source>
</evidence>